<evidence type="ECO:0000256" key="7">
    <source>
        <dbReference type="ARBA" id="ARBA00050613"/>
    </source>
</evidence>
<dbReference type="GO" id="GO:0008743">
    <property type="term" value="F:L-threonine 3-dehydrogenase activity"/>
    <property type="evidence" value="ECO:0007669"/>
    <property type="project" value="UniProtKB-EC"/>
</dbReference>
<dbReference type="Gene3D" id="3.40.50.720">
    <property type="entry name" value="NAD(P)-binding Rossmann-like Domain"/>
    <property type="match status" value="1"/>
</dbReference>
<evidence type="ECO:0000313" key="13">
    <source>
        <dbReference type="Proteomes" id="UP000011524"/>
    </source>
</evidence>
<dbReference type="Gene3D" id="3.90.180.10">
    <property type="entry name" value="Medium-chain alcohol dehydrogenases, catalytic domain"/>
    <property type="match status" value="1"/>
</dbReference>
<proteinExistence type="inferred from homology"/>
<dbReference type="InterPro" id="IPR013154">
    <property type="entry name" value="ADH-like_N"/>
</dbReference>
<dbReference type="SUPFAM" id="SSF50129">
    <property type="entry name" value="GroES-like"/>
    <property type="match status" value="1"/>
</dbReference>
<dbReference type="InterPro" id="IPR002328">
    <property type="entry name" value="ADH_Zn_CS"/>
</dbReference>
<name>M0L6X5_HALJT</name>
<accession>M0L6X5</accession>
<evidence type="ECO:0000313" key="12">
    <source>
        <dbReference type="EMBL" id="EMA27715.1"/>
    </source>
</evidence>
<comment type="cofactor">
    <cofactor evidence="1 10">
        <name>Zn(2+)</name>
        <dbReference type="ChEBI" id="CHEBI:29105"/>
    </cofactor>
</comment>
<dbReference type="PROSITE" id="PS00059">
    <property type="entry name" value="ADH_ZINC"/>
    <property type="match status" value="1"/>
</dbReference>
<dbReference type="Proteomes" id="UP000011524">
    <property type="component" value="Unassembled WGS sequence"/>
</dbReference>
<dbReference type="PATRIC" id="fig|1227453.3.peg.3843"/>
<evidence type="ECO:0000256" key="9">
    <source>
        <dbReference type="ARBA" id="ARBA00066604"/>
    </source>
</evidence>
<reference evidence="12 13" key="1">
    <citation type="journal article" date="2014" name="PLoS Genet.">
        <title>Phylogenetically driven sequencing of extremely halophilic archaea reveals strategies for static and dynamic osmo-response.</title>
        <authorList>
            <person name="Becker E.A."/>
            <person name="Seitzer P.M."/>
            <person name="Tritt A."/>
            <person name="Larsen D."/>
            <person name="Krusor M."/>
            <person name="Yao A.I."/>
            <person name="Wu D."/>
            <person name="Madern D."/>
            <person name="Eisen J.A."/>
            <person name="Darling A.E."/>
            <person name="Facciotti M.T."/>
        </authorList>
    </citation>
    <scope>NUCLEOTIDE SEQUENCE [LARGE SCALE GENOMIC DNA]</scope>
    <source>
        <strain evidence="13">ATCC 49778 / DSM 6131 / JCM 7785 / NBRC 101032 / NCIMB 13157 / TR-1</strain>
    </source>
</reference>
<comment type="catalytic activity">
    <reaction evidence="7">
        <text>L-threonine + NAD(+) = (2S)-2-amino-3-oxobutanoate + NADH + H(+)</text>
        <dbReference type="Rhea" id="RHEA:13161"/>
        <dbReference type="ChEBI" id="CHEBI:15378"/>
        <dbReference type="ChEBI" id="CHEBI:57540"/>
        <dbReference type="ChEBI" id="CHEBI:57926"/>
        <dbReference type="ChEBI" id="CHEBI:57945"/>
        <dbReference type="ChEBI" id="CHEBI:78948"/>
        <dbReference type="EC" id="1.1.1.103"/>
    </reaction>
</comment>
<evidence type="ECO:0000259" key="11">
    <source>
        <dbReference type="SMART" id="SM00829"/>
    </source>
</evidence>
<dbReference type="InterPro" id="IPR045306">
    <property type="entry name" value="SDH-like"/>
</dbReference>
<evidence type="ECO:0000256" key="5">
    <source>
        <dbReference type="ARBA" id="ARBA00023002"/>
    </source>
</evidence>
<keyword evidence="6" id="KW-0520">NAD</keyword>
<feature type="domain" description="Enoyl reductase (ER)" evidence="11">
    <location>
        <begin position="5"/>
        <end position="339"/>
    </location>
</feature>
<evidence type="ECO:0000256" key="10">
    <source>
        <dbReference type="RuleBase" id="RU361277"/>
    </source>
</evidence>
<dbReference type="SUPFAM" id="SSF51735">
    <property type="entry name" value="NAD(P)-binding Rossmann-fold domains"/>
    <property type="match status" value="1"/>
</dbReference>
<dbReference type="GO" id="GO:0006566">
    <property type="term" value="P:threonine metabolic process"/>
    <property type="evidence" value="ECO:0007669"/>
    <property type="project" value="UniProtKB-ARBA"/>
</dbReference>
<dbReference type="STRING" id="1227453.C444_19562"/>
<dbReference type="GO" id="GO:0016597">
    <property type="term" value="F:amino acid binding"/>
    <property type="evidence" value="ECO:0007669"/>
    <property type="project" value="UniProtKB-ARBA"/>
</dbReference>
<evidence type="ECO:0000256" key="3">
    <source>
        <dbReference type="ARBA" id="ARBA00022723"/>
    </source>
</evidence>
<dbReference type="eggNOG" id="arCOG01459">
    <property type="taxonomic scope" value="Archaea"/>
</dbReference>
<dbReference type="EC" id="1.1.1.103" evidence="9"/>
<evidence type="ECO:0000256" key="4">
    <source>
        <dbReference type="ARBA" id="ARBA00022833"/>
    </source>
</evidence>
<dbReference type="InterPro" id="IPR013149">
    <property type="entry name" value="ADH-like_C"/>
</dbReference>
<dbReference type="InterPro" id="IPR020843">
    <property type="entry name" value="ER"/>
</dbReference>
<keyword evidence="5" id="KW-0560">Oxidoreductase</keyword>
<dbReference type="InterPro" id="IPR036291">
    <property type="entry name" value="NAD(P)-bd_dom_sf"/>
</dbReference>
<dbReference type="SMART" id="SM00829">
    <property type="entry name" value="PKS_ER"/>
    <property type="match status" value="1"/>
</dbReference>
<keyword evidence="13" id="KW-1185">Reference proteome</keyword>
<dbReference type="GO" id="GO:0051289">
    <property type="term" value="P:protein homotetramerization"/>
    <property type="evidence" value="ECO:0007669"/>
    <property type="project" value="UniProtKB-ARBA"/>
</dbReference>
<dbReference type="RefSeq" id="WP_004594721.1">
    <property type="nucleotide sequence ID" value="NZ_AOLY01000042.1"/>
</dbReference>
<gene>
    <name evidence="12" type="ORF">C444_19562</name>
</gene>
<comment type="similarity">
    <text evidence="2 10">Belongs to the zinc-containing alcohol dehydrogenase family.</text>
</comment>
<protein>
    <recommendedName>
        <fullName evidence="9">L-threonine 3-dehydrogenase</fullName>
        <ecNumber evidence="9">1.1.1.103</ecNumber>
    </recommendedName>
</protein>
<dbReference type="GO" id="GO:0070403">
    <property type="term" value="F:NAD+ binding"/>
    <property type="evidence" value="ECO:0007669"/>
    <property type="project" value="UniProtKB-ARBA"/>
</dbReference>
<dbReference type="PANTHER" id="PTHR43161:SF9">
    <property type="entry name" value="SORBITOL DEHYDROGENASE"/>
    <property type="match status" value="1"/>
</dbReference>
<keyword evidence="4 10" id="KW-0862">Zinc</keyword>
<comment type="pathway">
    <text evidence="8">Amino-acid degradation; L-threonine degradation via oxydo-reductase pathway; glycine from L-threonine: step 1/2.</text>
</comment>
<dbReference type="AlphaFoldDB" id="M0L6X5"/>
<dbReference type="CDD" id="cd05285">
    <property type="entry name" value="sorbitol_DH"/>
    <property type="match status" value="1"/>
</dbReference>
<organism evidence="12 13">
    <name type="scientific">Haloarcula japonica (strain ATCC 49778 / DSM 6131 / JCM 7785 / NBRC 101032 / NCIMB 13157 / TR-1)</name>
    <dbReference type="NCBI Taxonomy" id="1227453"/>
    <lineage>
        <taxon>Archaea</taxon>
        <taxon>Methanobacteriati</taxon>
        <taxon>Methanobacteriota</taxon>
        <taxon>Stenosarchaea group</taxon>
        <taxon>Halobacteria</taxon>
        <taxon>Halobacteriales</taxon>
        <taxon>Haloarculaceae</taxon>
        <taxon>Haloarcula</taxon>
    </lineage>
</organism>
<dbReference type="Pfam" id="PF00107">
    <property type="entry name" value="ADH_zinc_N"/>
    <property type="match status" value="1"/>
</dbReference>
<comment type="caution">
    <text evidence="12">The sequence shown here is derived from an EMBL/GenBank/DDBJ whole genome shotgun (WGS) entry which is preliminary data.</text>
</comment>
<dbReference type="GO" id="GO:0008270">
    <property type="term" value="F:zinc ion binding"/>
    <property type="evidence" value="ECO:0007669"/>
    <property type="project" value="InterPro"/>
</dbReference>
<evidence type="ECO:0000256" key="2">
    <source>
        <dbReference type="ARBA" id="ARBA00008072"/>
    </source>
</evidence>
<evidence type="ECO:0000256" key="8">
    <source>
        <dbReference type="ARBA" id="ARBA00060557"/>
    </source>
</evidence>
<sequence>MRTAVLLEPTEFELQDRPRPSPGPDEVLVAVRDVGICGSDVHYYEHGRIGDYVVEDPLILGHESAGEVVEVGENVTDHEPGDRVALEPGVPCRRCAHCKRGDYHLCEGVRFMATPPHDGAFAEYVSWPADFAYTLPESVSTTEGALCEPLSVGIHACRRGDVGTGDTVLITGAGPIGLMVMEAARAAGATDVILTDVVEEKLDFADERGADLTVNVTERDLNASVAEYTDGVGADVVVEASGAEPSIQSTLDVVRRGGTVVLVGLASEAEVPLDVLELIDNEIDVHGSFRYKNTYDAAVDLLADGEVDVEGIVDFESELEDIDDAFRRAMEPTAVKGMISLDS</sequence>
<dbReference type="EMBL" id="AOLY01000042">
    <property type="protein sequence ID" value="EMA27715.1"/>
    <property type="molecule type" value="Genomic_DNA"/>
</dbReference>
<dbReference type="PANTHER" id="PTHR43161">
    <property type="entry name" value="SORBITOL DEHYDROGENASE"/>
    <property type="match status" value="1"/>
</dbReference>
<dbReference type="InterPro" id="IPR011032">
    <property type="entry name" value="GroES-like_sf"/>
</dbReference>
<keyword evidence="3 10" id="KW-0479">Metal-binding</keyword>
<evidence type="ECO:0000256" key="6">
    <source>
        <dbReference type="ARBA" id="ARBA00023027"/>
    </source>
</evidence>
<evidence type="ECO:0000256" key="1">
    <source>
        <dbReference type="ARBA" id="ARBA00001947"/>
    </source>
</evidence>
<dbReference type="Pfam" id="PF08240">
    <property type="entry name" value="ADH_N"/>
    <property type="match status" value="1"/>
</dbReference>
<dbReference type="FunFam" id="3.40.50.720:FF:000068">
    <property type="entry name" value="Sorbitol dehydrogenase"/>
    <property type="match status" value="1"/>
</dbReference>
<dbReference type="OrthoDB" id="73567at2157"/>